<accession>A0A8F2D9B6</accession>
<dbReference type="EMBL" id="MZ028627">
    <property type="protein sequence ID" value="QWS68130.1"/>
    <property type="molecule type" value="Genomic_DNA"/>
</dbReference>
<keyword evidence="2" id="KW-1185">Reference proteome</keyword>
<gene>
    <name evidence="1" type="primary">12</name>
    <name evidence="1" type="ORF">SEA_VANLEE_12</name>
</gene>
<evidence type="ECO:0000313" key="2">
    <source>
        <dbReference type="Proteomes" id="UP000683422"/>
    </source>
</evidence>
<dbReference type="KEGG" id="vg:80020425"/>
<sequence length="99" mass="11023">MTVKLSPGTLDRVLRSPEVVDNLQDRLDRGAAFWNANARKDTGFMAQAVHTEIVEQPGGPEGHLEFTADYAGYQEYGTRYIEGMHLTQDILAIMNEDPA</sequence>
<dbReference type="RefSeq" id="YP_010755753.1">
    <property type="nucleotide sequence ID" value="NC_073474.1"/>
</dbReference>
<evidence type="ECO:0000313" key="1">
    <source>
        <dbReference type="EMBL" id="QWS68130.1"/>
    </source>
</evidence>
<organism evidence="1 2">
    <name type="scientific">Gordonia phage VanLee</name>
    <dbReference type="NCBI Taxonomy" id="2845816"/>
    <lineage>
        <taxon>Viruses</taxon>
        <taxon>Duplodnaviria</taxon>
        <taxon>Heunggongvirae</taxon>
        <taxon>Uroviricota</taxon>
        <taxon>Caudoviricetes</taxon>
        <taxon>Kruegerviridae</taxon>
        <taxon>Vanleevirus</taxon>
        <taxon>Vanleevirus vanlee</taxon>
    </lineage>
</organism>
<dbReference type="Proteomes" id="UP000683422">
    <property type="component" value="Segment"/>
</dbReference>
<reference evidence="1" key="1">
    <citation type="submission" date="2021-04" db="EMBL/GenBank/DDBJ databases">
        <authorList>
            <person name="Barnhill K.B."/>
            <person name="Biggs A.M."/>
            <person name="Bland J."/>
            <person name="Choudhary H.M."/>
            <person name="Crogan R.E."/>
            <person name="Finocchiaro A.B."/>
            <person name="Franco V."/>
            <person name="Fuller T.A."/>
            <person name="Hanwacker C.G."/>
            <person name="Howard Z.E."/>
            <person name="Iqbal M."/>
            <person name="Mathew A.M."/>
            <person name="Miller S."/>
            <person name="Padhye S."/>
            <person name="Rainey E."/>
            <person name="Rodriguez A."/>
            <person name="Stewart E."/>
            <person name="Otero L.A."/>
            <person name="Chase M.A."/>
            <person name="Pollenz R.S."/>
            <person name="Garlena R.A."/>
            <person name="Russell D.A."/>
            <person name="Jacobs-Sera D."/>
            <person name="Hatfull G.F."/>
        </authorList>
    </citation>
    <scope>NUCLEOTIDE SEQUENCE</scope>
</reference>
<dbReference type="GeneID" id="80020425"/>
<protein>
    <submittedName>
        <fullName evidence="1">Uncharacterized protein</fullName>
    </submittedName>
</protein>
<name>A0A8F2D9B6_9CAUD</name>
<proteinExistence type="predicted"/>